<dbReference type="SMART" id="SM00225">
    <property type="entry name" value="BTB"/>
    <property type="match status" value="1"/>
</dbReference>
<feature type="repeat" description="RCC1" evidence="2">
    <location>
        <begin position="328"/>
        <end position="380"/>
    </location>
</feature>
<dbReference type="InterPro" id="IPR000408">
    <property type="entry name" value="Reg_chr_condens"/>
</dbReference>
<dbReference type="InterPro" id="IPR000210">
    <property type="entry name" value="BTB/POZ_dom"/>
</dbReference>
<proteinExistence type="predicted"/>
<feature type="repeat" description="RCC1" evidence="2">
    <location>
        <begin position="381"/>
        <end position="441"/>
    </location>
</feature>
<keyword evidence="1" id="KW-0677">Repeat</keyword>
<feature type="region of interest" description="Disordered" evidence="3">
    <location>
        <begin position="1502"/>
        <end position="1527"/>
    </location>
</feature>
<dbReference type="InterPro" id="IPR051625">
    <property type="entry name" value="Signaling_Regulatory_Domain"/>
</dbReference>
<dbReference type="Proteomes" id="UP001174691">
    <property type="component" value="Unassembled WGS sequence"/>
</dbReference>
<feature type="repeat" description="RCC1" evidence="2">
    <location>
        <begin position="441"/>
        <end position="497"/>
    </location>
</feature>
<dbReference type="SUPFAM" id="SSF48403">
    <property type="entry name" value="Ankyrin repeat"/>
    <property type="match status" value="1"/>
</dbReference>
<dbReference type="PANTHER" id="PTHR22872:SF2">
    <property type="entry name" value="INHIBITOR OF BRUTON TYROSINE KINASE"/>
    <property type="match status" value="1"/>
</dbReference>
<protein>
    <submittedName>
        <fullName evidence="5">BTB/POZ domain-containing protein</fullName>
    </submittedName>
</protein>
<evidence type="ECO:0000259" key="4">
    <source>
        <dbReference type="PROSITE" id="PS50097"/>
    </source>
</evidence>
<dbReference type="SUPFAM" id="SSF54695">
    <property type="entry name" value="POZ domain"/>
    <property type="match status" value="1"/>
</dbReference>
<feature type="compositionally biased region" description="Basic and acidic residues" evidence="3">
    <location>
        <begin position="1503"/>
        <end position="1527"/>
    </location>
</feature>
<dbReference type="PROSITE" id="PS50097">
    <property type="entry name" value="BTB"/>
    <property type="match status" value="1"/>
</dbReference>
<evidence type="ECO:0000313" key="5">
    <source>
        <dbReference type="EMBL" id="KAJ9130636.1"/>
    </source>
</evidence>
<feature type="compositionally biased region" description="Gly residues" evidence="3">
    <location>
        <begin position="34"/>
        <end position="45"/>
    </location>
</feature>
<evidence type="ECO:0000313" key="6">
    <source>
        <dbReference type="Proteomes" id="UP001174691"/>
    </source>
</evidence>
<dbReference type="SUPFAM" id="SSF50985">
    <property type="entry name" value="RCC1/BLIP-II"/>
    <property type="match status" value="1"/>
</dbReference>
<dbReference type="PANTHER" id="PTHR22872">
    <property type="entry name" value="BTK-BINDING PROTEIN-RELATED"/>
    <property type="match status" value="1"/>
</dbReference>
<dbReference type="Pfam" id="PF00651">
    <property type="entry name" value="BTB"/>
    <property type="match status" value="1"/>
</dbReference>
<accession>A0AA38R1Y9</accession>
<feature type="compositionally biased region" description="Low complexity" evidence="3">
    <location>
        <begin position="1411"/>
        <end position="1420"/>
    </location>
</feature>
<evidence type="ECO:0000256" key="1">
    <source>
        <dbReference type="ARBA" id="ARBA00022737"/>
    </source>
</evidence>
<name>A0AA38R1Y9_9PEZI</name>
<dbReference type="PRINTS" id="PR00633">
    <property type="entry name" value="RCCNDNSATION"/>
</dbReference>
<feature type="compositionally biased region" description="Low complexity" evidence="3">
    <location>
        <begin position="1364"/>
        <end position="1375"/>
    </location>
</feature>
<feature type="compositionally biased region" description="Low complexity" evidence="3">
    <location>
        <begin position="1309"/>
        <end position="1324"/>
    </location>
</feature>
<feature type="domain" description="BTB" evidence="4">
    <location>
        <begin position="900"/>
        <end position="972"/>
    </location>
</feature>
<feature type="compositionally biased region" description="Pro residues" evidence="3">
    <location>
        <begin position="1421"/>
        <end position="1432"/>
    </location>
</feature>
<feature type="compositionally biased region" description="Polar residues" evidence="3">
    <location>
        <begin position="1352"/>
        <end position="1363"/>
    </location>
</feature>
<feature type="region of interest" description="Disordered" evidence="3">
    <location>
        <begin position="182"/>
        <end position="218"/>
    </location>
</feature>
<dbReference type="InterPro" id="IPR002110">
    <property type="entry name" value="Ankyrin_rpt"/>
</dbReference>
<reference evidence="5" key="1">
    <citation type="submission" date="2022-07" db="EMBL/GenBank/DDBJ databases">
        <title>Fungi with potential for degradation of polypropylene.</title>
        <authorList>
            <person name="Gostincar C."/>
        </authorList>
    </citation>
    <scope>NUCLEOTIDE SEQUENCE</scope>
    <source>
        <strain evidence="5">EXF-13287</strain>
    </source>
</reference>
<feature type="compositionally biased region" description="Polar residues" evidence="3">
    <location>
        <begin position="1387"/>
        <end position="1404"/>
    </location>
</feature>
<dbReference type="PROSITE" id="PS50012">
    <property type="entry name" value="RCC1_3"/>
    <property type="match status" value="3"/>
</dbReference>
<evidence type="ECO:0000256" key="3">
    <source>
        <dbReference type="SAM" id="MobiDB-lite"/>
    </source>
</evidence>
<dbReference type="CDD" id="cd18186">
    <property type="entry name" value="BTB_POZ_ZBTB_KLHL-like"/>
    <property type="match status" value="1"/>
</dbReference>
<dbReference type="InterPro" id="IPR036770">
    <property type="entry name" value="Ankyrin_rpt-contain_sf"/>
</dbReference>
<dbReference type="InterPro" id="IPR011333">
    <property type="entry name" value="SKP1/BTB/POZ_sf"/>
</dbReference>
<dbReference type="Gene3D" id="1.25.40.20">
    <property type="entry name" value="Ankyrin repeat-containing domain"/>
    <property type="match status" value="1"/>
</dbReference>
<gene>
    <name evidence="5" type="ORF">NKR19_g9810</name>
</gene>
<feature type="region of interest" description="Disordered" evidence="3">
    <location>
        <begin position="1131"/>
        <end position="1176"/>
    </location>
</feature>
<feature type="region of interest" description="Disordered" evidence="3">
    <location>
        <begin position="31"/>
        <end position="79"/>
    </location>
</feature>
<sequence length="1527" mass="166856">MSLLFKHFYDGDVDKFRALLAQAGYNPHPASRGYNGGGGGGGSGSPGAFATSPRAVTKSRKTSGWPAGYGGGKHGSSTLGKNEVNARDHMGLTVLLRAASSTAENAIEFVEALLDHPAIDLYVQDLDSGWNSLHRALYAGNISIARLLLDKERRNLSGETIGASVSRVGHLIKTKDHEGNAPFDLFNSTIGERPSEDADEWNSSDDEGEPQGHRRNLLNRDITDHGLYDLRGHVDGDELFAFGSNKNLSLGLGDQDDRQFPERVILKRPEHLLSRFHQEYLDKAGLDGSGFGGDISRIPALVLSRPLTIRDVVLSKLHSAVLTNDAVSNLYVCGVGRGGRLGLGDENTRFNYVCVQGGLASKHVIQVALGQNHSMALTNDGELWTWGSNAMSQLGYALPPPAKADEEPISTVPTRVFGTLKKEMILGIAASAIHSVAHTGNALYCWGKNVGQLGLMDADSRSLEVQQTPRKVAASTLTSPIVQVSAIDKATVCLLANHAVICFTSYGYNIVKFPVAEVWGYIPRGVLSDYNKRNQIQRVTAAGDTIAAVTCAGDLFTFGLNQKREDSATATSTTNPSKIKTAVTTPQRIWSAKRDGVKSVSIGEHGSVIICTRSGAVWRRVKRAKAQDAYVSGSSGPKRKDFKFQRVPYITNVMQVAASPFGAFAAIRKDADLMRKQIDVDDQTLWYDVAALNSLRDFKASVAEGGSNPAIVWNSRASTDLLNPVVYEVLRSQDLESDLQDYLETWSYGHDPLDAAICTSSAPELLVPIHGWLLAARSPVLRQALVPFRKDGSFLYQETFSVEYRDGRTVVTFLGLDVLSILNLVLYMYDDKVIPAWNFTREAPSMAFRYRQVRAELMRVSSRLSMMGLEKAVRIQVNPEKQLDRDLDYAFHSFGFFEDADLLLELDGASVPAHSSLLCQRCPWFETLYQGRSGGMWLAGRRETQDGDRIKIDLGHIDPETFNHVLRHIYADTGEDMFDDIVTPTIDEFMDLVMDVMSVANELMLDRLSQICQMVMGKFVNTRNIAWLLNDISPCAVTEFKDAGLEYICLQVETMLENHLLDDLDDDLLVELDEMVRNNQLAQLPFAKSGRAALLLLERYPELAGDIDEERQRRVKEMAFKVTQRDEEKRLAAASKGRYGSLDESATPLADRVRKVSKAARNEPFSPDLRPKQSQNDLMFDMDDEDTSVMYSPSARAPARADGRRALPSPGLAASPGADLSASPQLPRSQRTVPLIERPAEQATPTKSGAPWKASPLPTDKLDLSDVFKSASPAGPSGISAGLAAQKIKDSAPKPAQPKMSQKERKKQQQAQAAEAAQLAAASQTPKTAWDKSGNDQASPWKIASAKGKSPAITTTPTGSLPQASAVPKPLAAAAESSSHVPRRTASPDTRFSGQSRSPSSTTLAAPARPPVRGSSTTPVSPSPSLPRPTGPSTPAAQPSKPLVPHSKSYIARPPKDEPLLGLSMADIIEHERREREVVREAVAKRSLQEIQQEQEFQEWWEAESRRTQEEEARRLDSAGKGKDGDG</sequence>
<dbReference type="EMBL" id="JANBVN010000260">
    <property type="protein sequence ID" value="KAJ9130636.1"/>
    <property type="molecule type" value="Genomic_DNA"/>
</dbReference>
<feature type="non-terminal residue" evidence="5">
    <location>
        <position position="1"/>
    </location>
</feature>
<keyword evidence="6" id="KW-1185">Reference proteome</keyword>
<feature type="compositionally biased region" description="Acidic residues" evidence="3">
    <location>
        <begin position="197"/>
        <end position="209"/>
    </location>
</feature>
<feature type="compositionally biased region" description="Polar residues" evidence="3">
    <location>
        <begin position="1222"/>
        <end position="1232"/>
    </location>
</feature>
<dbReference type="Gene3D" id="3.30.710.10">
    <property type="entry name" value="Potassium Channel Kv1.1, Chain A"/>
    <property type="match status" value="1"/>
</dbReference>
<dbReference type="SMART" id="SM00248">
    <property type="entry name" value="ANK"/>
    <property type="match status" value="2"/>
</dbReference>
<dbReference type="Pfam" id="PF12796">
    <property type="entry name" value="Ank_2"/>
    <property type="match status" value="1"/>
</dbReference>
<comment type="caution">
    <text evidence="5">The sequence shown here is derived from an EMBL/GenBank/DDBJ whole genome shotgun (WGS) entry which is preliminary data.</text>
</comment>
<dbReference type="InterPro" id="IPR009091">
    <property type="entry name" value="RCC1/BLIP-II"/>
</dbReference>
<organism evidence="5 6">
    <name type="scientific">Coniochaeta hoffmannii</name>
    <dbReference type="NCBI Taxonomy" id="91930"/>
    <lineage>
        <taxon>Eukaryota</taxon>
        <taxon>Fungi</taxon>
        <taxon>Dikarya</taxon>
        <taxon>Ascomycota</taxon>
        <taxon>Pezizomycotina</taxon>
        <taxon>Sordariomycetes</taxon>
        <taxon>Sordariomycetidae</taxon>
        <taxon>Coniochaetales</taxon>
        <taxon>Coniochaetaceae</taxon>
        <taxon>Coniochaeta</taxon>
    </lineage>
</organism>
<feature type="compositionally biased region" description="Low complexity" evidence="3">
    <location>
        <begin position="1270"/>
        <end position="1285"/>
    </location>
</feature>
<dbReference type="Gene3D" id="2.130.10.30">
    <property type="entry name" value="Regulator of chromosome condensation 1/beta-lactamase-inhibitor protein II"/>
    <property type="match status" value="1"/>
</dbReference>
<dbReference type="Pfam" id="PF13540">
    <property type="entry name" value="RCC1_2"/>
    <property type="match status" value="1"/>
</dbReference>
<feature type="region of interest" description="Disordered" evidence="3">
    <location>
        <begin position="1188"/>
        <end position="1461"/>
    </location>
</feature>
<evidence type="ECO:0000256" key="2">
    <source>
        <dbReference type="PROSITE-ProRule" id="PRU00235"/>
    </source>
</evidence>